<proteinExistence type="predicted"/>
<comment type="caution">
    <text evidence="1">The sequence shown here is derived from an EMBL/GenBank/DDBJ whole genome shotgun (WGS) entry which is preliminary data.</text>
</comment>
<keyword evidence="2" id="KW-1185">Reference proteome</keyword>
<dbReference type="AntiFam" id="ANF00012">
    <property type="entry name" value="tRNA translation"/>
</dbReference>
<gene>
    <name evidence="1" type="ORF">T02_2870</name>
</gene>
<evidence type="ECO:0000313" key="1">
    <source>
        <dbReference type="EMBL" id="KRZ53669.1"/>
    </source>
</evidence>
<dbReference type="AlphaFoldDB" id="A0A0V1L2Z1"/>
<dbReference type="Proteomes" id="UP000054721">
    <property type="component" value="Unassembled WGS sequence"/>
</dbReference>
<evidence type="ECO:0000313" key="2">
    <source>
        <dbReference type="Proteomes" id="UP000054721"/>
    </source>
</evidence>
<dbReference type="OrthoDB" id="10484498at2759"/>
<organism evidence="1 2">
    <name type="scientific">Trichinella nativa</name>
    <dbReference type="NCBI Taxonomy" id="6335"/>
    <lineage>
        <taxon>Eukaryota</taxon>
        <taxon>Metazoa</taxon>
        <taxon>Ecdysozoa</taxon>
        <taxon>Nematoda</taxon>
        <taxon>Enoplea</taxon>
        <taxon>Dorylaimia</taxon>
        <taxon>Trichinellida</taxon>
        <taxon>Trichinellidae</taxon>
        <taxon>Trichinella</taxon>
    </lineage>
</organism>
<dbReference type="EMBL" id="JYDW01000158">
    <property type="protein sequence ID" value="KRZ53669.1"/>
    <property type="molecule type" value="Genomic_DNA"/>
</dbReference>
<sequence>MYNRIETSKFKFFVPHTRKVIRCQKTQKPHRIMRFSNKTILTKMGNLIAFDNLDSITNNVLDVMKLNKTQQICFICKVTDGGTRTRNLRLRRPAPYPLGHIGFILREM</sequence>
<protein>
    <submittedName>
        <fullName evidence="1">Uncharacterized protein</fullName>
    </submittedName>
</protein>
<name>A0A0V1L2Z1_9BILA</name>
<reference evidence="1 2" key="1">
    <citation type="submission" date="2015-05" db="EMBL/GenBank/DDBJ databases">
        <title>Evolution of Trichinella species and genotypes.</title>
        <authorList>
            <person name="Korhonen P.K."/>
            <person name="Edoardo P."/>
            <person name="Giuseppe L.R."/>
            <person name="Gasser R.B."/>
        </authorList>
    </citation>
    <scope>NUCLEOTIDE SEQUENCE [LARGE SCALE GENOMIC DNA]</scope>
    <source>
        <strain evidence="1">ISS10</strain>
    </source>
</reference>
<accession>A0A0V1L2Z1</accession>